<dbReference type="Gene3D" id="3.30.559.10">
    <property type="entry name" value="Chloramphenicol acetyltransferase-like domain"/>
    <property type="match status" value="1"/>
</dbReference>
<dbReference type="InterPro" id="IPR050091">
    <property type="entry name" value="PKS_NRPS_Biosynth_Enz"/>
</dbReference>
<keyword evidence="3" id="KW-0597">Phosphoprotein</keyword>
<evidence type="ECO:0000256" key="4">
    <source>
        <dbReference type="ARBA" id="ARBA00022679"/>
    </source>
</evidence>
<dbReference type="Pfam" id="PF00109">
    <property type="entry name" value="ketoacyl-synt"/>
    <property type="match status" value="1"/>
</dbReference>
<keyword evidence="8" id="KW-1185">Reference proteome</keyword>
<evidence type="ECO:0000256" key="1">
    <source>
        <dbReference type="ARBA" id="ARBA00005194"/>
    </source>
</evidence>
<dbReference type="PROSITE" id="PS52004">
    <property type="entry name" value="KS3_2"/>
    <property type="match status" value="1"/>
</dbReference>
<gene>
    <name evidence="7" type="ORF">FJD38_02445</name>
</gene>
<comment type="similarity">
    <text evidence="5">Belongs to the thiolase-like superfamily. Beta-ketoacyl-ACP synthases family.</text>
</comment>
<dbReference type="Pfam" id="PF00501">
    <property type="entry name" value="AMP-binding"/>
    <property type="match status" value="1"/>
</dbReference>
<dbReference type="SUPFAM" id="SSF53901">
    <property type="entry name" value="Thiolase-like"/>
    <property type="match status" value="1"/>
</dbReference>
<dbReference type="SUPFAM" id="SSF56801">
    <property type="entry name" value="Acetyl-CoA synthetase-like"/>
    <property type="match status" value="1"/>
</dbReference>
<dbReference type="Gene3D" id="3.40.50.12780">
    <property type="entry name" value="N-terminal domain of ligase-like"/>
    <property type="match status" value="1"/>
</dbReference>
<protein>
    <submittedName>
        <fullName evidence="7">AMP-binding protein</fullName>
    </submittedName>
</protein>
<dbReference type="InterPro" id="IPR023213">
    <property type="entry name" value="CAT-like_dom_sf"/>
</dbReference>
<dbReference type="Gene3D" id="1.10.1240.100">
    <property type="match status" value="1"/>
</dbReference>
<dbReference type="Pfam" id="PF16197">
    <property type="entry name" value="KAsynt_C_assoc"/>
    <property type="match status" value="1"/>
</dbReference>
<dbReference type="InterPro" id="IPR042099">
    <property type="entry name" value="ANL_N_sf"/>
</dbReference>
<keyword evidence="4 5" id="KW-0808">Transferase</keyword>
<dbReference type="InterPro" id="IPR016039">
    <property type="entry name" value="Thiolase-like"/>
</dbReference>
<evidence type="ECO:0000259" key="6">
    <source>
        <dbReference type="PROSITE" id="PS52004"/>
    </source>
</evidence>
<dbReference type="RefSeq" id="WP_146383818.1">
    <property type="nucleotide sequence ID" value="NZ_VFIO01000001.1"/>
</dbReference>
<keyword evidence="2" id="KW-0596">Phosphopantetheine</keyword>
<organism evidence="7 8">
    <name type="scientific">Pseudomonas saxonica</name>
    <dbReference type="NCBI Taxonomy" id="2600598"/>
    <lineage>
        <taxon>Bacteria</taxon>
        <taxon>Pseudomonadati</taxon>
        <taxon>Pseudomonadota</taxon>
        <taxon>Gammaproteobacteria</taxon>
        <taxon>Pseudomonadales</taxon>
        <taxon>Pseudomonadaceae</taxon>
        <taxon>Pseudomonas</taxon>
    </lineage>
</organism>
<dbReference type="CDD" id="cd00833">
    <property type="entry name" value="PKS"/>
    <property type="match status" value="1"/>
</dbReference>
<dbReference type="InterPro" id="IPR014031">
    <property type="entry name" value="Ketoacyl_synth_C"/>
</dbReference>
<comment type="pathway">
    <text evidence="1">Lipid metabolism; fatty acid biosynthesis.</text>
</comment>
<dbReference type="PROSITE" id="PS00606">
    <property type="entry name" value="KS3_1"/>
    <property type="match status" value="1"/>
</dbReference>
<dbReference type="Pfam" id="PF00668">
    <property type="entry name" value="Condensation"/>
    <property type="match status" value="1"/>
</dbReference>
<evidence type="ECO:0000256" key="5">
    <source>
        <dbReference type="RuleBase" id="RU003694"/>
    </source>
</evidence>
<dbReference type="Pfam" id="PF02801">
    <property type="entry name" value="Ketoacyl-synt_C"/>
    <property type="match status" value="1"/>
</dbReference>
<dbReference type="Gene3D" id="3.30.300.30">
    <property type="match status" value="1"/>
</dbReference>
<dbReference type="EMBL" id="VFIO01000001">
    <property type="protein sequence ID" value="TWR92502.1"/>
    <property type="molecule type" value="Genomic_DNA"/>
</dbReference>
<dbReference type="SUPFAM" id="SSF52777">
    <property type="entry name" value="CoA-dependent acyltransferases"/>
    <property type="match status" value="2"/>
</dbReference>
<dbReference type="InterPro" id="IPR045851">
    <property type="entry name" value="AMP-bd_C_sf"/>
</dbReference>
<feature type="domain" description="Ketosynthase family 3 (KS3)" evidence="6">
    <location>
        <begin position="1035"/>
        <end position="1441"/>
    </location>
</feature>
<dbReference type="InterPro" id="IPR001242">
    <property type="entry name" value="Condensation_dom"/>
</dbReference>
<name>A0ABY3GLC4_9PSED</name>
<comment type="caution">
    <text evidence="7">The sequence shown here is derived from an EMBL/GenBank/DDBJ whole genome shotgun (WGS) entry which is preliminary data.</text>
</comment>
<proteinExistence type="inferred from homology"/>
<dbReference type="Proteomes" id="UP000318428">
    <property type="component" value="Unassembled WGS sequence"/>
</dbReference>
<sequence>MTPASTSERLIWRWFRNSPNDPRLILRYAFEVQGSLDLTQLEGALHVLIERHYPNLLARFTEIEGTLYKFYAEGIAQPLLHHQRLSPPATEPEHWTRIDHQNGPLYRWTCTEANGTSTLWIAISHLVTDAAVYGDICHLLQTLTDSDDPASLECLRQPLDLSPASSCAEARAFWQQQVEGRQLSAFVPFVEHCISHKTLPPSYLRIHRELTGHDIRELMRASQEHHVTPFQWMLACTLMTVGSYLKGQPTETRPLIAHAVSVAEADSALACHTNVLPCMVDYDPTRTVSELLADIKQWRRLSRPYQAFDGLDIAAMSAPFTDVFTRPFNVMVTSAEGALPILTPQLQGKPSRLVAELAGASNADLCVAINVSDDRARLMFECASHGTDPSRINDFAHHWLVALRWMIDNPSRSLGEFSVTHARAPVSCTEAAIAAKEHPLAAVTRHALKQPAKMAISGPDGHLSYQQVLSATRALAFTLQPHHTLRPVALHLGRSTDLPVSLLALLANGMPFMPIATDNDATRVDEQINRLGCTLIVCDETSRDQLQARHPDKTLVTPSEAKAQPVPDGWQPNIECQTDHDAYWITTSGSSGTPKTVIVRQSSLFNVLASMRNFPGLQDRDRMLALAPISFDISLLELLLPLLAGASMVIAHDSVRRDGHALGQLIDSCRATVVQATPSTWLALQASGWRSQQTLRCWVGGEPLTAQCAEYLLSQGQVVYNLYGPTEATIWASASRITDPQHLTLGAPVQGSRFYVLNEQLESVPAGVPGELVIAGTALAAGYLESDQQGFIEATDSHARLYRTGDTVRHDGNGQLFFIGRSDTQIKVSGQRADLTEIEQALHEFAPQTQWLAALNPLPSPHLCAYYAAVPDWQPNLRELTQRLYGRLSGYAIPQRLIGVAHLPRTAHGKLDRRNVHTLTALHDTRRAAAPTQLTPELQTDAKATLTWPQLSAIITQALNIEVEDPTLPFGWSGINSVSLNHLSWCLTHQHNLAISAAQIISAISPQGLLSKLSGSQADMPPPLLPPVVDALLTGQKIAIIAMHGQLPGARDLNQFWQQQLDGACAISAHTRTFLNADFRAGFIDNIAGFDHGLFRISPREAAQIDPRQRRLLQAVWCTLQHAGYTQQQLAGTRTGCYIAATGMDYQALRVQQQADVQSHWLQGASAAMLSNRLSHFFDWHGPSITIDTACSSSFAALIRACSDLRDNTCDTAIVGASNLLMDQRANNALALGGFLSPTYTCAAFSSAANGYVRAEATATFMLKRHCDAVRDKDPILGLISGYGENHSGRTASLTAPSGDAQARLLSSLYDEELIHRVGYLEPHGTGTLLGDRIELGALNDTWNRFKTRGGPPIALGTLKNNIGHCEASAGLASLIKVVLALKHNAIPMSTVIAGSTPLEQLAPHFFLPDSTVQWPDAGDRVAGISSFGFGGHNAHIVVEHAPLASCESSIPPADTALLYVISAHSTASLQALRSALCLWLSKQNDSPEHRLAIAANLAFCREHMRYRMAFTASSLSQLIHQLGASPQAADSPARHPYLEPLRLSYMAGNTPDWRTVFPAGRARVIAMPEYPFSEQDHWFDKQIPL</sequence>
<dbReference type="PANTHER" id="PTHR43775">
    <property type="entry name" value="FATTY ACID SYNTHASE"/>
    <property type="match status" value="1"/>
</dbReference>
<evidence type="ECO:0000313" key="8">
    <source>
        <dbReference type="Proteomes" id="UP000318428"/>
    </source>
</evidence>
<dbReference type="PANTHER" id="PTHR43775:SF37">
    <property type="entry name" value="SI:DKEY-61P9.11"/>
    <property type="match status" value="1"/>
</dbReference>
<accession>A0ABY3GLC4</accession>
<dbReference type="InterPro" id="IPR000873">
    <property type="entry name" value="AMP-dep_synth/lig_dom"/>
</dbReference>
<evidence type="ECO:0000256" key="3">
    <source>
        <dbReference type="ARBA" id="ARBA00022553"/>
    </source>
</evidence>
<dbReference type="Gene3D" id="3.30.559.30">
    <property type="entry name" value="Nonribosomal peptide synthetase, condensation domain"/>
    <property type="match status" value="1"/>
</dbReference>
<evidence type="ECO:0000256" key="2">
    <source>
        <dbReference type="ARBA" id="ARBA00022450"/>
    </source>
</evidence>
<dbReference type="Gene3D" id="3.40.47.10">
    <property type="match status" value="1"/>
</dbReference>
<dbReference type="SMART" id="SM00825">
    <property type="entry name" value="PKS_KS"/>
    <property type="match status" value="1"/>
</dbReference>
<evidence type="ECO:0000313" key="7">
    <source>
        <dbReference type="EMBL" id="TWR92502.1"/>
    </source>
</evidence>
<reference evidence="7 8" key="1">
    <citation type="submission" date="2019-06" db="EMBL/GenBank/DDBJ databases">
        <title>Pseudomonas bimorpha sp. nov. isolated from bovine raw milk and skim milk concentrate.</title>
        <authorList>
            <person name="Hofmann K."/>
            <person name="Huptas C."/>
            <person name="Doll E."/>
            <person name="Scherer S."/>
            <person name="Wenning M."/>
        </authorList>
    </citation>
    <scope>NUCLEOTIDE SEQUENCE [LARGE SCALE GENOMIC DNA]</scope>
    <source>
        <strain evidence="7 8">DSM 108989</strain>
    </source>
</reference>
<dbReference type="InterPro" id="IPR018201">
    <property type="entry name" value="Ketoacyl_synth_AS"/>
</dbReference>
<dbReference type="InterPro" id="IPR014030">
    <property type="entry name" value="Ketoacyl_synth_N"/>
</dbReference>
<dbReference type="InterPro" id="IPR020841">
    <property type="entry name" value="PKS_Beta-ketoAc_synthase_dom"/>
</dbReference>
<dbReference type="InterPro" id="IPR032821">
    <property type="entry name" value="PKS_assoc"/>
</dbReference>